<dbReference type="KEGG" id="char:105904537"/>
<dbReference type="AlphaFoldDB" id="A0A8M1KDN1"/>
<dbReference type="GO" id="GO:0016579">
    <property type="term" value="P:protein deubiquitination"/>
    <property type="evidence" value="ECO:0007669"/>
    <property type="project" value="InterPro"/>
</dbReference>
<dbReference type="GO" id="GO:0000082">
    <property type="term" value="P:G1/S transition of mitotic cell cycle"/>
    <property type="evidence" value="ECO:0007669"/>
    <property type="project" value="TreeGrafter"/>
</dbReference>
<dbReference type="GO" id="GO:0004843">
    <property type="term" value="F:cysteine-type deubiquitinase activity"/>
    <property type="evidence" value="ECO:0007669"/>
    <property type="project" value="InterPro"/>
</dbReference>
<keyword evidence="3" id="KW-1185">Reference proteome</keyword>
<feature type="domain" description="USP" evidence="2">
    <location>
        <begin position="227"/>
        <end position="382"/>
    </location>
</feature>
<dbReference type="PROSITE" id="PS50235">
    <property type="entry name" value="USP_3"/>
    <property type="match status" value="1"/>
</dbReference>
<dbReference type="GO" id="GO:0005634">
    <property type="term" value="C:nucleus"/>
    <property type="evidence" value="ECO:0007669"/>
    <property type="project" value="TreeGrafter"/>
</dbReference>
<protein>
    <submittedName>
        <fullName evidence="4">Ubiquitin carboxyl-terminal hydrolase 37-like</fullName>
    </submittedName>
</protein>
<evidence type="ECO:0000256" key="1">
    <source>
        <dbReference type="SAM" id="MobiDB-lite"/>
    </source>
</evidence>
<gene>
    <name evidence="4" type="primary">LOC105904537</name>
</gene>
<dbReference type="PANTHER" id="PTHR24006">
    <property type="entry name" value="UBIQUITIN CARBOXYL-TERMINAL HYDROLASE"/>
    <property type="match status" value="1"/>
</dbReference>
<dbReference type="GeneID" id="105904537"/>
<accession>A0A8M1KDN1</accession>
<evidence type="ECO:0000313" key="3">
    <source>
        <dbReference type="Proteomes" id="UP000515152"/>
    </source>
</evidence>
<reference evidence="4" key="1">
    <citation type="submission" date="2025-08" db="UniProtKB">
        <authorList>
            <consortium name="RefSeq"/>
        </authorList>
    </citation>
    <scope>IDENTIFICATION</scope>
</reference>
<dbReference type="InterPro" id="IPR001394">
    <property type="entry name" value="Peptidase_C19_UCH"/>
</dbReference>
<dbReference type="PANTHER" id="PTHR24006:SF915">
    <property type="entry name" value="UBIQUITIN CARBOXYL-TERMINAL HYDROLASE-RELATED"/>
    <property type="match status" value="1"/>
</dbReference>
<name>A0A8M1KDN1_CLUHA</name>
<evidence type="ECO:0000313" key="4">
    <source>
        <dbReference type="RefSeq" id="XP_042559999.1"/>
    </source>
</evidence>
<sequence length="382" mass="43539">MSLSKAKRKVDDQHRQFQEKWEMDYCFVEFRRNGACFICKEKFAVLKEYNLKWHYCMQRSTRKKVRPEPVPEVAIPRPQRVRPILRRLRKFLKKEQALVAEGSVREPQTTGSEVTPHIPSEVSAIPITPSPNALQETEKEETKVIKAILHEDPVKMEDLEGEEETNSSLVPAVLGPSSSSLERCVTQLMGQEVAKRGRSSRGRSPSAALTAPDNSVALLQPQQLKCRGLPNLGHTCYLNATLQCLLHLQPLCTQLLVQEEVWRMEPKALLLGSFVGLVLLRGSFEMDMKAAVLLELKDQISLHNQEFEGNSQNDAHEFLSECLLRLRVIGQALAMGDMAYQCPVDTLLSFQLRYIRTCQRSVLFIKKELTHKYKFPENCVPQ</sequence>
<dbReference type="Proteomes" id="UP000515152">
    <property type="component" value="Unplaced"/>
</dbReference>
<dbReference type="OrthoDB" id="10061052at2759"/>
<dbReference type="RefSeq" id="XP_042559999.1">
    <property type="nucleotide sequence ID" value="XM_042704065.1"/>
</dbReference>
<feature type="region of interest" description="Disordered" evidence="1">
    <location>
        <begin position="192"/>
        <end position="212"/>
    </location>
</feature>
<dbReference type="InterPro" id="IPR028889">
    <property type="entry name" value="USP"/>
</dbReference>
<dbReference type="GO" id="GO:0005829">
    <property type="term" value="C:cytosol"/>
    <property type="evidence" value="ECO:0007669"/>
    <property type="project" value="TreeGrafter"/>
</dbReference>
<proteinExistence type="predicted"/>
<organism evidence="3 4">
    <name type="scientific">Clupea harengus</name>
    <name type="common">Atlantic herring</name>
    <dbReference type="NCBI Taxonomy" id="7950"/>
    <lineage>
        <taxon>Eukaryota</taxon>
        <taxon>Metazoa</taxon>
        <taxon>Chordata</taxon>
        <taxon>Craniata</taxon>
        <taxon>Vertebrata</taxon>
        <taxon>Euteleostomi</taxon>
        <taxon>Actinopterygii</taxon>
        <taxon>Neopterygii</taxon>
        <taxon>Teleostei</taxon>
        <taxon>Clupei</taxon>
        <taxon>Clupeiformes</taxon>
        <taxon>Clupeoidei</taxon>
        <taxon>Clupeidae</taxon>
        <taxon>Clupea</taxon>
    </lineage>
</organism>
<dbReference type="Pfam" id="PF00443">
    <property type="entry name" value="UCH"/>
    <property type="match status" value="1"/>
</dbReference>
<evidence type="ECO:0000259" key="2">
    <source>
        <dbReference type="PROSITE" id="PS50235"/>
    </source>
</evidence>
<dbReference type="InterPro" id="IPR050164">
    <property type="entry name" value="Peptidase_C19"/>
</dbReference>